<dbReference type="Proteomes" id="UP000247612">
    <property type="component" value="Unassembled WGS sequence"/>
</dbReference>
<dbReference type="AlphaFoldDB" id="A0A318L765"/>
<keyword evidence="1 4" id="KW-0645">Protease</keyword>
<dbReference type="GO" id="GO:0008233">
    <property type="term" value="F:peptidase activity"/>
    <property type="evidence" value="ECO:0007669"/>
    <property type="project" value="UniProtKB-KW"/>
</dbReference>
<evidence type="ECO:0000256" key="3">
    <source>
        <dbReference type="ARBA" id="ARBA00023145"/>
    </source>
</evidence>
<dbReference type="GO" id="GO:0006508">
    <property type="term" value="P:proteolysis"/>
    <property type="evidence" value="ECO:0007669"/>
    <property type="project" value="UniProtKB-KW"/>
</dbReference>
<comment type="caution">
    <text evidence="4">The sequence shown here is derived from an EMBL/GenBank/DDBJ whole genome shotgun (WGS) entry which is preliminary data.</text>
</comment>
<keyword evidence="3" id="KW-0865">Zymogen</keyword>
<keyword evidence="5" id="KW-1185">Reference proteome</keyword>
<dbReference type="STRING" id="1034346.GCA_000313565_01345"/>
<dbReference type="InterPro" id="IPR023430">
    <property type="entry name" value="Pept_HybD-like_dom_sf"/>
</dbReference>
<dbReference type="Gene3D" id="3.40.50.1450">
    <property type="entry name" value="HybD-like"/>
    <property type="match status" value="1"/>
</dbReference>
<name>A0A318L765_9FIRM</name>
<evidence type="ECO:0000313" key="4">
    <source>
        <dbReference type="EMBL" id="PXX77517.1"/>
    </source>
</evidence>
<protein>
    <submittedName>
        <fullName evidence="4">Spore protease</fullName>
    </submittedName>
</protein>
<proteinExistence type="predicted"/>
<dbReference type="Pfam" id="PF03418">
    <property type="entry name" value="Peptidase_A25"/>
    <property type="match status" value="1"/>
</dbReference>
<sequence>MKCNKTNKKRHTIVEVNRLKKADYMPRTDFADEVITSIGEFEHYNRIEKKMPNMKMNWVKVFNDENEFKKHKGDYITLEYKQMDDALLRDGISEEVVNCLDQLTSEIVVNKVLVVGLGNKEMISDAIGPKTAEQILVTAHLFENHQDVGDGVSNCAAIAPKVMGQTGLESARIVKGVVDFYQPDLLITVDALATNTLSRINRVVQISNTGIVPGSGVGNHRLAINHETMQVPVIAIGVATVTTIGAIVHDVLNEECELKHDQLDCIVTPRSMDIECDQIASILSKSINCFIHPDYESM</sequence>
<dbReference type="SUPFAM" id="SSF53163">
    <property type="entry name" value="HybD-like"/>
    <property type="match status" value="1"/>
</dbReference>
<reference evidence="4 5" key="1">
    <citation type="submission" date="2018-05" db="EMBL/GenBank/DDBJ databases">
        <title>Genomic Encyclopedia of Type Strains, Phase IV (KMG-IV): sequencing the most valuable type-strain genomes for metagenomic binning, comparative biology and taxonomic classification.</title>
        <authorList>
            <person name="Goeker M."/>
        </authorList>
    </citation>
    <scope>NUCLEOTIDE SEQUENCE [LARGE SCALE GENOMIC DNA]</scope>
    <source>
        <strain evidence="4 5">JC118</strain>
    </source>
</reference>
<evidence type="ECO:0000256" key="2">
    <source>
        <dbReference type="ARBA" id="ARBA00022801"/>
    </source>
</evidence>
<dbReference type="NCBIfam" id="TIGR01441">
    <property type="entry name" value="GPR"/>
    <property type="match status" value="1"/>
</dbReference>
<dbReference type="EMBL" id="QJKH01000010">
    <property type="protein sequence ID" value="PXX77517.1"/>
    <property type="molecule type" value="Genomic_DNA"/>
</dbReference>
<dbReference type="InterPro" id="IPR005080">
    <property type="entry name" value="Peptidase_A25"/>
</dbReference>
<evidence type="ECO:0000313" key="5">
    <source>
        <dbReference type="Proteomes" id="UP000247612"/>
    </source>
</evidence>
<evidence type="ECO:0000256" key="1">
    <source>
        <dbReference type="ARBA" id="ARBA00022670"/>
    </source>
</evidence>
<keyword evidence="2" id="KW-0378">Hydrolase</keyword>
<organism evidence="4 5">
    <name type="scientific">Dielma fastidiosa</name>
    <dbReference type="NCBI Taxonomy" id="1034346"/>
    <lineage>
        <taxon>Bacteria</taxon>
        <taxon>Bacillati</taxon>
        <taxon>Bacillota</taxon>
        <taxon>Erysipelotrichia</taxon>
        <taxon>Erysipelotrichales</taxon>
        <taxon>Erysipelotrichaceae</taxon>
        <taxon>Dielma</taxon>
    </lineage>
</organism>
<dbReference type="GO" id="GO:0009847">
    <property type="term" value="P:spore germination"/>
    <property type="evidence" value="ECO:0007669"/>
    <property type="project" value="InterPro"/>
</dbReference>
<gene>
    <name evidence="4" type="ORF">DES51_11066</name>
</gene>
<accession>A0A318L765</accession>